<sequence>MAPPAPEVSNGQPHVCIVGAGISGLRCADVLLSHGFEVTILEARDRIGGRVCALKLELVPEADGPNWIHAWPDADEPHPIFKLATDTGTPVHHWNDKQLIFDPDGNALPDEVTDRLSTLLWAIIEDAFNFSEAARKKDGGKSIPARESLHDFVKREAAKRLSDPKERTLLEQMSEMFGAYVGEPVWKQSLRFAWMEECCGGEEMFVESNYSQILLRCATPALAGAAIRLNTYVNHVSTPTVRASGDKVTVSLADGSSLCFDEVVVSTPLGWLKRNHSSAFSPPLPARLTSAITDLGLSQLEKVFITFPAVYWTPDPQADTFPCYANWLSPSYASDTNPAAWPQEIWDLSSFAPPHNHPTLLFYLYGDCARYIVRLIHNQPADDKFRLLDAFFRPYYSRLPGFDASSEKCRPAHILATEWERDELCGGASYCNFPVGAEAADEDVLALRAGCVERRLWFCGEHAAPFDECGTVAGAYLSGQAAGERVVEVYRERKAG</sequence>
<evidence type="ECO:0000259" key="1">
    <source>
        <dbReference type="Pfam" id="PF01593"/>
    </source>
</evidence>
<gene>
    <name evidence="2" type="ORF">GGX14DRAFT_646909</name>
</gene>
<dbReference type="SUPFAM" id="SSF51905">
    <property type="entry name" value="FAD/NAD(P)-binding domain"/>
    <property type="match status" value="1"/>
</dbReference>
<dbReference type="InterPro" id="IPR050281">
    <property type="entry name" value="Flavin_monoamine_oxidase"/>
</dbReference>
<organism evidence="2 3">
    <name type="scientific">Mycena pura</name>
    <dbReference type="NCBI Taxonomy" id="153505"/>
    <lineage>
        <taxon>Eukaryota</taxon>
        <taxon>Fungi</taxon>
        <taxon>Dikarya</taxon>
        <taxon>Basidiomycota</taxon>
        <taxon>Agaricomycotina</taxon>
        <taxon>Agaricomycetes</taxon>
        <taxon>Agaricomycetidae</taxon>
        <taxon>Agaricales</taxon>
        <taxon>Marasmiineae</taxon>
        <taxon>Mycenaceae</taxon>
        <taxon>Mycena</taxon>
    </lineage>
</organism>
<dbReference type="PRINTS" id="PR00419">
    <property type="entry name" value="ADXRDTASE"/>
</dbReference>
<dbReference type="AlphaFoldDB" id="A0AAD6VAL7"/>
<comment type="caution">
    <text evidence="2">The sequence shown here is derived from an EMBL/GenBank/DDBJ whole genome shotgun (WGS) entry which is preliminary data.</text>
</comment>
<name>A0AAD6VAL7_9AGAR</name>
<dbReference type="SUPFAM" id="SSF54373">
    <property type="entry name" value="FAD-linked reductases, C-terminal domain"/>
    <property type="match status" value="1"/>
</dbReference>
<dbReference type="Pfam" id="PF01593">
    <property type="entry name" value="Amino_oxidase"/>
    <property type="match status" value="1"/>
</dbReference>
<dbReference type="GO" id="GO:0050660">
    <property type="term" value="F:flavin adenine dinucleotide binding"/>
    <property type="evidence" value="ECO:0007669"/>
    <property type="project" value="TreeGrafter"/>
</dbReference>
<evidence type="ECO:0000313" key="3">
    <source>
        <dbReference type="Proteomes" id="UP001219525"/>
    </source>
</evidence>
<dbReference type="GO" id="GO:0003682">
    <property type="term" value="F:chromatin binding"/>
    <property type="evidence" value="ECO:0007669"/>
    <property type="project" value="TreeGrafter"/>
</dbReference>
<accession>A0AAD6VAL7</accession>
<dbReference type="GO" id="GO:0006338">
    <property type="term" value="P:chromatin remodeling"/>
    <property type="evidence" value="ECO:0007669"/>
    <property type="project" value="TreeGrafter"/>
</dbReference>
<dbReference type="InterPro" id="IPR002937">
    <property type="entry name" value="Amino_oxidase"/>
</dbReference>
<dbReference type="PANTHER" id="PTHR10742:SF414">
    <property type="entry name" value="CONTAINING AMINE OXIDASE, PUTATIVE (AFU_ORTHOLOGUE AFUA_3G12150)-RELATED"/>
    <property type="match status" value="1"/>
</dbReference>
<dbReference type="Proteomes" id="UP001219525">
    <property type="component" value="Unassembled WGS sequence"/>
</dbReference>
<evidence type="ECO:0000313" key="2">
    <source>
        <dbReference type="EMBL" id="KAJ7204391.1"/>
    </source>
</evidence>
<dbReference type="GO" id="GO:0016491">
    <property type="term" value="F:oxidoreductase activity"/>
    <property type="evidence" value="ECO:0007669"/>
    <property type="project" value="InterPro"/>
</dbReference>
<reference evidence="2" key="1">
    <citation type="submission" date="2023-03" db="EMBL/GenBank/DDBJ databases">
        <title>Massive genome expansion in bonnet fungi (Mycena s.s.) driven by repeated elements and novel gene families across ecological guilds.</title>
        <authorList>
            <consortium name="Lawrence Berkeley National Laboratory"/>
            <person name="Harder C.B."/>
            <person name="Miyauchi S."/>
            <person name="Viragh M."/>
            <person name="Kuo A."/>
            <person name="Thoen E."/>
            <person name="Andreopoulos B."/>
            <person name="Lu D."/>
            <person name="Skrede I."/>
            <person name="Drula E."/>
            <person name="Henrissat B."/>
            <person name="Morin E."/>
            <person name="Kohler A."/>
            <person name="Barry K."/>
            <person name="LaButti K."/>
            <person name="Morin E."/>
            <person name="Salamov A."/>
            <person name="Lipzen A."/>
            <person name="Mereny Z."/>
            <person name="Hegedus B."/>
            <person name="Baldrian P."/>
            <person name="Stursova M."/>
            <person name="Weitz H."/>
            <person name="Taylor A."/>
            <person name="Grigoriev I.V."/>
            <person name="Nagy L.G."/>
            <person name="Martin F."/>
            <person name="Kauserud H."/>
        </authorList>
    </citation>
    <scope>NUCLEOTIDE SEQUENCE</scope>
    <source>
        <strain evidence="2">9144</strain>
    </source>
</reference>
<dbReference type="Gene3D" id="3.90.660.10">
    <property type="match status" value="1"/>
</dbReference>
<keyword evidence="3" id="KW-1185">Reference proteome</keyword>
<feature type="domain" description="Amine oxidase" evidence="1">
    <location>
        <begin position="22"/>
        <end position="486"/>
    </location>
</feature>
<proteinExistence type="predicted"/>
<dbReference type="Gene3D" id="3.50.50.60">
    <property type="entry name" value="FAD/NAD(P)-binding domain"/>
    <property type="match status" value="1"/>
</dbReference>
<dbReference type="PANTHER" id="PTHR10742">
    <property type="entry name" value="FLAVIN MONOAMINE OXIDASE"/>
    <property type="match status" value="1"/>
</dbReference>
<dbReference type="EMBL" id="JARJCW010000047">
    <property type="protein sequence ID" value="KAJ7204391.1"/>
    <property type="molecule type" value="Genomic_DNA"/>
</dbReference>
<dbReference type="InterPro" id="IPR036188">
    <property type="entry name" value="FAD/NAD-bd_sf"/>
</dbReference>
<protein>
    <recommendedName>
        <fullName evidence="1">Amine oxidase domain-containing protein</fullName>
    </recommendedName>
</protein>